<sequence>MSDIADRYALLAEDFLARIRATPGHLWDAGSPCRGWTACDVVAHVVNGHRGILAFVHGTPPAAAHGVGVSSMADAPAVEPGADLVAAFPACRDDMTAMLRDPGLASGQLPGGPLGPVPVERAVDVVGALELLGHTWDLARATGGDEALAPEAVSRTHRAPPLPRGTTGHRCVR</sequence>
<dbReference type="InterPro" id="IPR034660">
    <property type="entry name" value="DinB/YfiT-like"/>
</dbReference>
<dbReference type="Proteomes" id="UP000606172">
    <property type="component" value="Unassembled WGS sequence"/>
</dbReference>
<dbReference type="EMBL" id="BOOW01000042">
    <property type="protein sequence ID" value="GII96101.1"/>
    <property type="molecule type" value="Genomic_DNA"/>
</dbReference>
<dbReference type="InterPro" id="IPR024344">
    <property type="entry name" value="MDMPI_metal-binding"/>
</dbReference>
<gene>
    <name evidence="3" type="ORF">Ssi02_63320</name>
</gene>
<name>A0A919RPM2_9ACTN</name>
<dbReference type="Gene3D" id="1.20.120.450">
    <property type="entry name" value="dinb family like domain"/>
    <property type="match status" value="1"/>
</dbReference>
<feature type="region of interest" description="Disordered" evidence="1">
    <location>
        <begin position="150"/>
        <end position="173"/>
    </location>
</feature>
<dbReference type="NCBIfam" id="TIGR03083">
    <property type="entry name" value="maleylpyruvate isomerase family mycothiol-dependent enzyme"/>
    <property type="match status" value="1"/>
</dbReference>
<dbReference type="AlphaFoldDB" id="A0A919RPM2"/>
<dbReference type="Pfam" id="PF11716">
    <property type="entry name" value="MDMPI_N"/>
    <property type="match status" value="1"/>
</dbReference>
<reference evidence="3" key="1">
    <citation type="submission" date="2021-01" db="EMBL/GenBank/DDBJ databases">
        <title>Whole genome shotgun sequence of Sinosporangium siamense NBRC 109515.</title>
        <authorList>
            <person name="Komaki H."/>
            <person name="Tamura T."/>
        </authorList>
    </citation>
    <scope>NUCLEOTIDE SEQUENCE</scope>
    <source>
        <strain evidence="3">NBRC 109515</strain>
    </source>
</reference>
<dbReference type="InterPro" id="IPR017517">
    <property type="entry name" value="Maleyloyr_isom"/>
</dbReference>
<dbReference type="SUPFAM" id="SSF109854">
    <property type="entry name" value="DinB/YfiT-like putative metalloenzymes"/>
    <property type="match status" value="1"/>
</dbReference>
<proteinExistence type="predicted"/>
<evidence type="ECO:0000256" key="1">
    <source>
        <dbReference type="SAM" id="MobiDB-lite"/>
    </source>
</evidence>
<accession>A0A919RPM2</accession>
<keyword evidence="4" id="KW-1185">Reference proteome</keyword>
<protein>
    <recommendedName>
        <fullName evidence="2">Mycothiol-dependent maleylpyruvate isomerase metal-binding domain-containing protein</fullName>
    </recommendedName>
</protein>
<comment type="caution">
    <text evidence="3">The sequence shown here is derived from an EMBL/GenBank/DDBJ whole genome shotgun (WGS) entry which is preliminary data.</text>
</comment>
<evidence type="ECO:0000313" key="4">
    <source>
        <dbReference type="Proteomes" id="UP000606172"/>
    </source>
</evidence>
<dbReference type="RefSeq" id="WP_204031130.1">
    <property type="nucleotide sequence ID" value="NZ_BOOW01000042.1"/>
</dbReference>
<organism evidence="3 4">
    <name type="scientific">Sinosporangium siamense</name>
    <dbReference type="NCBI Taxonomy" id="1367973"/>
    <lineage>
        <taxon>Bacteria</taxon>
        <taxon>Bacillati</taxon>
        <taxon>Actinomycetota</taxon>
        <taxon>Actinomycetes</taxon>
        <taxon>Streptosporangiales</taxon>
        <taxon>Streptosporangiaceae</taxon>
        <taxon>Sinosporangium</taxon>
    </lineage>
</organism>
<evidence type="ECO:0000259" key="2">
    <source>
        <dbReference type="Pfam" id="PF11716"/>
    </source>
</evidence>
<dbReference type="GO" id="GO:0046872">
    <property type="term" value="F:metal ion binding"/>
    <property type="evidence" value="ECO:0007669"/>
    <property type="project" value="InterPro"/>
</dbReference>
<feature type="domain" description="Mycothiol-dependent maleylpyruvate isomerase metal-binding" evidence="2">
    <location>
        <begin position="11"/>
        <end position="139"/>
    </location>
</feature>
<evidence type="ECO:0000313" key="3">
    <source>
        <dbReference type="EMBL" id="GII96101.1"/>
    </source>
</evidence>